<protein>
    <submittedName>
        <fullName evidence="2">Uncharacterized protein</fullName>
    </submittedName>
</protein>
<dbReference type="AlphaFoldDB" id="A0A6G0ZB86"/>
<dbReference type="EMBL" id="VUJU01000887">
    <property type="protein sequence ID" value="KAF0767810.1"/>
    <property type="molecule type" value="Genomic_DNA"/>
</dbReference>
<keyword evidence="3" id="KW-1185">Reference proteome</keyword>
<evidence type="ECO:0000313" key="2">
    <source>
        <dbReference type="EMBL" id="KAF0767810.1"/>
    </source>
</evidence>
<reference evidence="2 3" key="1">
    <citation type="submission" date="2019-08" db="EMBL/GenBank/DDBJ databases">
        <title>Whole genome of Aphis craccivora.</title>
        <authorList>
            <person name="Voronova N.V."/>
            <person name="Shulinski R.S."/>
            <person name="Bandarenka Y.V."/>
            <person name="Zhorov D.G."/>
            <person name="Warner D."/>
        </authorList>
    </citation>
    <scope>NUCLEOTIDE SEQUENCE [LARGE SCALE GENOMIC DNA]</scope>
    <source>
        <strain evidence="2">180601</strain>
        <tissue evidence="2">Whole Body</tissue>
    </source>
</reference>
<comment type="caution">
    <text evidence="2">The sequence shown here is derived from an EMBL/GenBank/DDBJ whole genome shotgun (WGS) entry which is preliminary data.</text>
</comment>
<proteinExistence type="predicted"/>
<evidence type="ECO:0000313" key="3">
    <source>
        <dbReference type="Proteomes" id="UP000478052"/>
    </source>
</evidence>
<dbReference type="Proteomes" id="UP000478052">
    <property type="component" value="Unassembled WGS sequence"/>
</dbReference>
<name>A0A6G0ZB86_APHCR</name>
<gene>
    <name evidence="2" type="ORF">FWK35_00008588</name>
</gene>
<accession>A0A6G0ZB86</accession>
<feature type="region of interest" description="Disordered" evidence="1">
    <location>
        <begin position="72"/>
        <end position="94"/>
    </location>
</feature>
<evidence type="ECO:0000256" key="1">
    <source>
        <dbReference type="SAM" id="MobiDB-lite"/>
    </source>
</evidence>
<organism evidence="2 3">
    <name type="scientific">Aphis craccivora</name>
    <name type="common">Cowpea aphid</name>
    <dbReference type="NCBI Taxonomy" id="307492"/>
    <lineage>
        <taxon>Eukaryota</taxon>
        <taxon>Metazoa</taxon>
        <taxon>Ecdysozoa</taxon>
        <taxon>Arthropoda</taxon>
        <taxon>Hexapoda</taxon>
        <taxon>Insecta</taxon>
        <taxon>Pterygota</taxon>
        <taxon>Neoptera</taxon>
        <taxon>Paraneoptera</taxon>
        <taxon>Hemiptera</taxon>
        <taxon>Sternorrhyncha</taxon>
        <taxon>Aphidomorpha</taxon>
        <taxon>Aphidoidea</taxon>
        <taxon>Aphididae</taxon>
        <taxon>Aphidini</taxon>
        <taxon>Aphis</taxon>
        <taxon>Aphis</taxon>
    </lineage>
</organism>
<sequence>MQSSKPAETWKMFLNSMGYLLLNRLKNPNRLNGQSNRLSSLKKKKSIQLKWPLPLVGSALIICDGNEAPSSQSSSSWVSGGGGEDAVAQQHSSTKTDELTVVAVETASSLQLLHDVRMHAMGAAVDDDDTVFRGGCGGFRNRSDAAGNSCSVCLGTSEKLSWLPPLGDMHGVGWITCNGHNTTT</sequence>